<accession>A0ABY8EGJ0</accession>
<dbReference type="SUPFAM" id="SSF109604">
    <property type="entry name" value="HD-domain/PDEase-like"/>
    <property type="match status" value="1"/>
</dbReference>
<feature type="domain" description="MobA-like NTP transferase" evidence="2">
    <location>
        <begin position="6"/>
        <end position="163"/>
    </location>
</feature>
<name>A0ABY8EGJ0_9FIRM</name>
<evidence type="ECO:0000313" key="4">
    <source>
        <dbReference type="Proteomes" id="UP001222800"/>
    </source>
</evidence>
<dbReference type="Gene3D" id="3.90.550.10">
    <property type="entry name" value="Spore Coat Polysaccharide Biosynthesis Protein SpsA, Chain A"/>
    <property type="match status" value="1"/>
</dbReference>
<dbReference type="PANTHER" id="PTHR43777">
    <property type="entry name" value="MOLYBDENUM COFACTOR CYTIDYLYLTRANSFERASE"/>
    <property type="match status" value="1"/>
</dbReference>
<dbReference type="InterPro" id="IPR054703">
    <property type="entry name" value="Mop-rel"/>
</dbReference>
<dbReference type="NCBIfam" id="TIGR00277">
    <property type="entry name" value="HDIG"/>
    <property type="match status" value="1"/>
</dbReference>
<proteinExistence type="predicted"/>
<dbReference type="InterPro" id="IPR029044">
    <property type="entry name" value="Nucleotide-diphossugar_trans"/>
</dbReference>
<keyword evidence="4" id="KW-1185">Reference proteome</keyword>
<evidence type="ECO:0000259" key="2">
    <source>
        <dbReference type="Pfam" id="PF12804"/>
    </source>
</evidence>
<reference evidence="3 4" key="1">
    <citation type="submission" date="2023-03" db="EMBL/GenBank/DDBJ databases">
        <title>Complete genome sequence of Tepidibacter sp. SWIR-1, isolated from a deep-sea hydrothermal vent.</title>
        <authorList>
            <person name="Li X."/>
        </authorList>
    </citation>
    <scope>NUCLEOTIDE SEQUENCE [LARGE SCALE GENOMIC DNA]</scope>
    <source>
        <strain evidence="3 4">SWIR-1</strain>
    </source>
</reference>
<sequence length="371" mass="42613">MKKYAAIILSAGYSSRMGEFKPLMDLYGQTALERTISIFKECNIDNIYIVAGYKYKEIKNFVKDYTQVIYNKDFDKGMLESVKTGVGKLSDDIDAFFVLPVDIPSIKPSTIKSIIDVYEKGNYTVVYPTFSQEKGHPPLICTSISKEILEYSDFGGLKNILSFYEENSGNVQVADRGILLDMDKKEDYKVILDHMSYFPYPDELECREIIRICKVENEIELHMKCVGKLSKIIAEKLNEKGFEIDVDLTYTGGLLHDIGKGKKEHAKQGAMMVSKLGYPCVSEVIKDHMDIPDLTEIGEREVVYISDKLLKDTYLIDIEERYQSSLDKYKDYPDIIKNINKRFDTARKIKNRIEEIIECKIEELQESVCNV</sequence>
<dbReference type="Proteomes" id="UP001222800">
    <property type="component" value="Chromosome"/>
</dbReference>
<protein>
    <submittedName>
        <fullName evidence="3">NTP transferase domain-containing protein</fullName>
    </submittedName>
</protein>
<dbReference type="Pfam" id="PF12804">
    <property type="entry name" value="NTP_transf_3"/>
    <property type="match status" value="1"/>
</dbReference>
<feature type="domain" description="HD" evidence="1">
    <location>
        <begin position="222"/>
        <end position="307"/>
    </location>
</feature>
<dbReference type="CDD" id="cd04182">
    <property type="entry name" value="GT_2_like_f"/>
    <property type="match status" value="1"/>
</dbReference>
<gene>
    <name evidence="3" type="ORF">P4S50_08305</name>
</gene>
<evidence type="ECO:0000313" key="3">
    <source>
        <dbReference type="EMBL" id="WFD12067.1"/>
    </source>
</evidence>
<dbReference type="InterPro" id="IPR025877">
    <property type="entry name" value="MobA-like_NTP_Trfase"/>
</dbReference>
<dbReference type="EMBL" id="CP120733">
    <property type="protein sequence ID" value="WFD12067.1"/>
    <property type="molecule type" value="Genomic_DNA"/>
</dbReference>
<organism evidence="3 4">
    <name type="scientific">Tepidibacter hydrothermalis</name>
    <dbReference type="NCBI Taxonomy" id="3036126"/>
    <lineage>
        <taxon>Bacteria</taxon>
        <taxon>Bacillati</taxon>
        <taxon>Bacillota</taxon>
        <taxon>Clostridia</taxon>
        <taxon>Peptostreptococcales</taxon>
        <taxon>Peptostreptococcaceae</taxon>
        <taxon>Tepidibacter</taxon>
    </lineage>
</organism>
<dbReference type="CDD" id="cd00077">
    <property type="entry name" value="HDc"/>
    <property type="match status" value="1"/>
</dbReference>
<dbReference type="InterPro" id="IPR003607">
    <property type="entry name" value="HD/PDEase_dom"/>
</dbReference>
<dbReference type="PANTHER" id="PTHR43777:SF1">
    <property type="entry name" value="MOLYBDENUM COFACTOR CYTIDYLYLTRANSFERASE"/>
    <property type="match status" value="1"/>
</dbReference>
<dbReference type="Pfam" id="PF01966">
    <property type="entry name" value="HD"/>
    <property type="match status" value="1"/>
</dbReference>
<evidence type="ECO:0000259" key="1">
    <source>
        <dbReference type="Pfam" id="PF01966"/>
    </source>
</evidence>
<dbReference type="InterPro" id="IPR006674">
    <property type="entry name" value="HD_domain"/>
</dbReference>
<dbReference type="SUPFAM" id="SSF53448">
    <property type="entry name" value="Nucleotide-diphospho-sugar transferases"/>
    <property type="match status" value="1"/>
</dbReference>
<dbReference type="GO" id="GO:0016740">
    <property type="term" value="F:transferase activity"/>
    <property type="evidence" value="ECO:0007669"/>
    <property type="project" value="UniProtKB-KW"/>
</dbReference>
<dbReference type="Gene3D" id="1.10.3210.10">
    <property type="entry name" value="Hypothetical protein af1432"/>
    <property type="match status" value="1"/>
</dbReference>
<keyword evidence="3" id="KW-0808">Transferase</keyword>
<dbReference type="InterPro" id="IPR006675">
    <property type="entry name" value="HDIG_dom"/>
</dbReference>
<dbReference type="NCBIfam" id="NF045665">
    <property type="entry name" value="NTPtran_DVU1551"/>
    <property type="match status" value="1"/>
</dbReference>
<dbReference type="RefSeq" id="WP_277734340.1">
    <property type="nucleotide sequence ID" value="NZ_CP120733.1"/>
</dbReference>